<evidence type="ECO:0000313" key="2">
    <source>
        <dbReference type="EMBL" id="KAL3397149.1"/>
    </source>
</evidence>
<dbReference type="Proteomes" id="UP001627154">
    <property type="component" value="Unassembled WGS sequence"/>
</dbReference>
<reference evidence="2 3" key="1">
    <citation type="journal article" date="2024" name="bioRxiv">
        <title>A reference genome for Trichogramma kaykai: A tiny desert-dwelling parasitoid wasp with competing sex-ratio distorters.</title>
        <authorList>
            <person name="Culotta J."/>
            <person name="Lindsey A.R."/>
        </authorList>
    </citation>
    <scope>NUCLEOTIDE SEQUENCE [LARGE SCALE GENOMIC DNA]</scope>
    <source>
        <strain evidence="2 3">KSX58</strain>
    </source>
</reference>
<feature type="transmembrane region" description="Helical" evidence="1">
    <location>
        <begin position="292"/>
        <end position="311"/>
    </location>
</feature>
<keyword evidence="1" id="KW-1133">Transmembrane helix</keyword>
<dbReference type="EMBL" id="JBJJXI010000067">
    <property type="protein sequence ID" value="KAL3397149.1"/>
    <property type="molecule type" value="Genomic_DNA"/>
</dbReference>
<feature type="transmembrane region" description="Helical" evidence="1">
    <location>
        <begin position="78"/>
        <end position="100"/>
    </location>
</feature>
<feature type="transmembrane region" description="Helical" evidence="1">
    <location>
        <begin position="229"/>
        <end position="248"/>
    </location>
</feature>
<dbReference type="AlphaFoldDB" id="A0ABD2WVM6"/>
<gene>
    <name evidence="2" type="ORF">TKK_009173</name>
</gene>
<organism evidence="2 3">
    <name type="scientific">Trichogramma kaykai</name>
    <dbReference type="NCBI Taxonomy" id="54128"/>
    <lineage>
        <taxon>Eukaryota</taxon>
        <taxon>Metazoa</taxon>
        <taxon>Ecdysozoa</taxon>
        <taxon>Arthropoda</taxon>
        <taxon>Hexapoda</taxon>
        <taxon>Insecta</taxon>
        <taxon>Pterygota</taxon>
        <taxon>Neoptera</taxon>
        <taxon>Endopterygota</taxon>
        <taxon>Hymenoptera</taxon>
        <taxon>Apocrita</taxon>
        <taxon>Proctotrupomorpha</taxon>
        <taxon>Chalcidoidea</taxon>
        <taxon>Trichogrammatidae</taxon>
        <taxon>Trichogramma</taxon>
    </lineage>
</organism>
<comment type="caution">
    <text evidence="2">The sequence shown here is derived from an EMBL/GenBank/DDBJ whole genome shotgun (WGS) entry which is preliminary data.</text>
</comment>
<name>A0ABD2WVM6_9HYME</name>
<accession>A0ABD2WVM6</accession>
<feature type="transmembrane region" description="Helical" evidence="1">
    <location>
        <begin position="260"/>
        <end position="280"/>
    </location>
</feature>
<proteinExistence type="predicted"/>
<keyword evidence="1" id="KW-0812">Transmembrane</keyword>
<protein>
    <submittedName>
        <fullName evidence="2">Uncharacterized protein</fullName>
    </submittedName>
</protein>
<feature type="transmembrane region" description="Helical" evidence="1">
    <location>
        <begin position="186"/>
        <end position="208"/>
    </location>
</feature>
<keyword evidence="1" id="KW-0472">Membrane</keyword>
<evidence type="ECO:0000256" key="1">
    <source>
        <dbReference type="SAM" id="Phobius"/>
    </source>
</evidence>
<sequence>MKRKRKIINILRCFNGQVTVDFLTASKNILIRLSTFFYFFLECRNSVSQNIQNTGLSKRFFEILQIAMSSKAVDMLQWDGWIVILLPTIINFFTSSWIMSDSVSRKLPTNSLIINISIIQFLRTVLHMFGHFEMAESCKIHYVEQKLCATCLLCTKMFIIISRYQQNNNQTQSRWCNKWSMISTNLSIWIIGMGLSFLQYRFVSWMKFEVDGESEMKCYFVKKMKDYEFQILNLIITIVIAIIFSVSWRFTCYQGDWKKVMTWIILTWMIIDSTVFLLEICDIPMIFELQQFLKILTMIFPTIYYWTSLIANEYK</sequence>
<keyword evidence="3" id="KW-1185">Reference proteome</keyword>
<evidence type="ECO:0000313" key="3">
    <source>
        <dbReference type="Proteomes" id="UP001627154"/>
    </source>
</evidence>